<dbReference type="OrthoDB" id="10587388at2759"/>
<reference evidence="2" key="1">
    <citation type="journal article" date="2021" name="J Fungi (Basel)">
        <title>Virulence traits and population genomics of the black yeast Aureobasidium melanogenum.</title>
        <authorList>
            <person name="Cernosa A."/>
            <person name="Sun X."/>
            <person name="Gostincar C."/>
            <person name="Fang C."/>
            <person name="Gunde-Cimerman N."/>
            <person name="Song Z."/>
        </authorList>
    </citation>
    <scope>NUCLEOTIDE SEQUENCE</scope>
    <source>
        <strain evidence="2">EXF-8016</strain>
    </source>
</reference>
<protein>
    <submittedName>
        <fullName evidence="2">Uncharacterized protein</fullName>
    </submittedName>
</protein>
<organism evidence="2 3">
    <name type="scientific">Aureobasidium melanogenum</name>
    <name type="common">Aureobasidium pullulans var. melanogenum</name>
    <dbReference type="NCBI Taxonomy" id="46634"/>
    <lineage>
        <taxon>Eukaryota</taxon>
        <taxon>Fungi</taxon>
        <taxon>Dikarya</taxon>
        <taxon>Ascomycota</taxon>
        <taxon>Pezizomycotina</taxon>
        <taxon>Dothideomycetes</taxon>
        <taxon>Dothideomycetidae</taxon>
        <taxon>Dothideales</taxon>
        <taxon>Saccotheciaceae</taxon>
        <taxon>Aureobasidium</taxon>
    </lineage>
</organism>
<evidence type="ECO:0000313" key="3">
    <source>
        <dbReference type="Proteomes" id="UP000767238"/>
    </source>
</evidence>
<accession>A0A9P8GHZ8</accession>
<feature type="compositionally biased region" description="Polar residues" evidence="1">
    <location>
        <begin position="1"/>
        <end position="14"/>
    </location>
</feature>
<reference evidence="2" key="2">
    <citation type="submission" date="2021-08" db="EMBL/GenBank/DDBJ databases">
        <authorList>
            <person name="Gostincar C."/>
            <person name="Sun X."/>
            <person name="Song Z."/>
            <person name="Gunde-Cimerman N."/>
        </authorList>
    </citation>
    <scope>NUCLEOTIDE SEQUENCE</scope>
    <source>
        <strain evidence="2">EXF-8016</strain>
    </source>
</reference>
<gene>
    <name evidence="2" type="ORF">KCV03_g3986</name>
</gene>
<feature type="compositionally biased region" description="Basic and acidic residues" evidence="1">
    <location>
        <begin position="34"/>
        <end position="48"/>
    </location>
</feature>
<name>A0A9P8GHZ8_AURME</name>
<dbReference type="EMBL" id="JAHFYH010000022">
    <property type="protein sequence ID" value="KAH0223886.1"/>
    <property type="molecule type" value="Genomic_DNA"/>
</dbReference>
<feature type="non-terminal residue" evidence="2">
    <location>
        <position position="119"/>
    </location>
</feature>
<evidence type="ECO:0000313" key="2">
    <source>
        <dbReference type="EMBL" id="KAH0223886.1"/>
    </source>
</evidence>
<evidence type="ECO:0000256" key="1">
    <source>
        <dbReference type="SAM" id="MobiDB-lite"/>
    </source>
</evidence>
<feature type="region of interest" description="Disordered" evidence="1">
    <location>
        <begin position="1"/>
        <end position="119"/>
    </location>
</feature>
<feature type="compositionally biased region" description="Low complexity" evidence="1">
    <location>
        <begin position="18"/>
        <end position="32"/>
    </location>
</feature>
<comment type="caution">
    <text evidence="2">The sequence shown here is derived from an EMBL/GenBank/DDBJ whole genome shotgun (WGS) entry which is preliminary data.</text>
</comment>
<dbReference type="AlphaFoldDB" id="A0A9P8GHZ8"/>
<proteinExistence type="predicted"/>
<feature type="compositionally biased region" description="Basic and acidic residues" evidence="1">
    <location>
        <begin position="57"/>
        <end position="102"/>
    </location>
</feature>
<feature type="compositionally biased region" description="Low complexity" evidence="1">
    <location>
        <begin position="103"/>
        <end position="119"/>
    </location>
</feature>
<dbReference type="Proteomes" id="UP000767238">
    <property type="component" value="Unassembled WGS sequence"/>
</dbReference>
<sequence length="119" mass="13511">MISQNHPTTPTVPQNGFGMPTPGTSGSPWSTSAEVRERLQAAQREGRRTIQANKLKRIQEEQQENLRRAAEEQQETADRWRRAQEERRKQADRLKAQNEESPSKCSCSYSPQSSESGGR</sequence>